<feature type="signal peptide" evidence="2">
    <location>
        <begin position="1"/>
        <end position="19"/>
    </location>
</feature>
<evidence type="ECO:0000256" key="2">
    <source>
        <dbReference type="SAM" id="SignalP"/>
    </source>
</evidence>
<evidence type="ECO:0000313" key="4">
    <source>
        <dbReference type="EMBL" id="VFK58019.1"/>
    </source>
</evidence>
<keyword evidence="2" id="KW-0732">Signal</keyword>
<dbReference type="EMBL" id="CAADFW010000021">
    <property type="protein sequence ID" value="VFK58019.1"/>
    <property type="molecule type" value="Genomic_DNA"/>
</dbReference>
<proteinExistence type="predicted"/>
<organism evidence="4">
    <name type="scientific">Candidatus Kentrum sp. TC</name>
    <dbReference type="NCBI Taxonomy" id="2126339"/>
    <lineage>
        <taxon>Bacteria</taxon>
        <taxon>Pseudomonadati</taxon>
        <taxon>Pseudomonadota</taxon>
        <taxon>Gammaproteobacteria</taxon>
        <taxon>Candidatus Kentrum</taxon>
    </lineage>
</organism>
<protein>
    <submittedName>
        <fullName evidence="4">Uncharacterized protein</fullName>
    </submittedName>
</protein>
<feature type="compositionally biased region" description="Basic residues" evidence="1">
    <location>
        <begin position="86"/>
        <end position="98"/>
    </location>
</feature>
<dbReference type="AlphaFoldDB" id="A0A450ZW39"/>
<reference evidence="4" key="1">
    <citation type="submission" date="2019-02" db="EMBL/GenBank/DDBJ databases">
        <authorList>
            <person name="Gruber-Vodicka R. H."/>
            <person name="Seah K. B. B."/>
        </authorList>
    </citation>
    <scope>NUCLEOTIDE SEQUENCE</scope>
    <source>
        <strain evidence="3">BECK_BZ123</strain>
        <strain evidence="4">BECK_BZ126</strain>
    </source>
</reference>
<feature type="region of interest" description="Disordered" evidence="1">
    <location>
        <begin position="70"/>
        <end position="98"/>
    </location>
</feature>
<name>A0A450ZW39_9GAMM</name>
<feature type="chain" id="PRO_5036113596" evidence="2">
    <location>
        <begin position="20"/>
        <end position="98"/>
    </location>
</feature>
<feature type="compositionally biased region" description="Basic and acidic residues" evidence="1">
    <location>
        <begin position="73"/>
        <end position="85"/>
    </location>
</feature>
<evidence type="ECO:0000256" key="1">
    <source>
        <dbReference type="SAM" id="MobiDB-lite"/>
    </source>
</evidence>
<sequence>MKRCIMGMILMVAALQTQAVPQPGNDRMLGPACRDMHMVEMPLAAMDEKQAISRFADTGSFQLETAPLQRLAHKGETDENGCHKDKYGRRHCHKKQKQ</sequence>
<gene>
    <name evidence="3" type="ORF">BECKTC1821D_GA0114238_102231</name>
    <name evidence="4" type="ORF">BECKTC1821F_GA0114240_102133</name>
</gene>
<accession>A0A450ZW39</accession>
<evidence type="ECO:0000313" key="3">
    <source>
        <dbReference type="EMBL" id="VFK44901.1"/>
    </source>
</evidence>
<dbReference type="EMBL" id="CAADFS010000022">
    <property type="protein sequence ID" value="VFK44901.1"/>
    <property type="molecule type" value="Genomic_DNA"/>
</dbReference>